<name>A0AAV9XDE9_9PEZI</name>
<accession>A0AAV9XDE9</accession>
<sequence length="169" mass="19013">MKFFSTLFTAVCALATCVAAAPAAEAAPAVAAAQNWPGVQVYQWGFRNNYLAGNIRVQSQAGRNRGSLSVWYGDGRRWGQFPATYYGPAQPGYEYWTFRSYVPYFSQFYAYYYYGGVAYYDPQRGQYYYYNNQPRSIEGPAVTDPKAPPPPFWEEDAAKEATEAAKVEA</sequence>
<evidence type="ECO:0000313" key="2">
    <source>
        <dbReference type="EMBL" id="KAK6540125.1"/>
    </source>
</evidence>
<evidence type="ECO:0000256" key="1">
    <source>
        <dbReference type="SAM" id="SignalP"/>
    </source>
</evidence>
<dbReference type="EMBL" id="JAVHJO010000005">
    <property type="protein sequence ID" value="KAK6540125.1"/>
    <property type="molecule type" value="Genomic_DNA"/>
</dbReference>
<feature type="chain" id="PRO_5044001620" evidence="1">
    <location>
        <begin position="21"/>
        <end position="169"/>
    </location>
</feature>
<reference evidence="2 3" key="1">
    <citation type="submission" date="2019-10" db="EMBL/GenBank/DDBJ databases">
        <authorList>
            <person name="Palmer J.M."/>
        </authorList>
    </citation>
    <scope>NUCLEOTIDE SEQUENCE [LARGE SCALE GENOMIC DNA]</scope>
    <source>
        <strain evidence="2 3">TWF694</strain>
    </source>
</reference>
<comment type="caution">
    <text evidence="2">The sequence shown here is derived from an EMBL/GenBank/DDBJ whole genome shotgun (WGS) entry which is preliminary data.</text>
</comment>
<organism evidence="2 3">
    <name type="scientific">Orbilia ellipsospora</name>
    <dbReference type="NCBI Taxonomy" id="2528407"/>
    <lineage>
        <taxon>Eukaryota</taxon>
        <taxon>Fungi</taxon>
        <taxon>Dikarya</taxon>
        <taxon>Ascomycota</taxon>
        <taxon>Pezizomycotina</taxon>
        <taxon>Orbiliomycetes</taxon>
        <taxon>Orbiliales</taxon>
        <taxon>Orbiliaceae</taxon>
        <taxon>Orbilia</taxon>
    </lineage>
</organism>
<keyword evidence="1" id="KW-0732">Signal</keyword>
<protein>
    <submittedName>
        <fullName evidence="2">Uncharacterized protein</fullName>
    </submittedName>
</protein>
<gene>
    <name evidence="2" type="ORF">TWF694_008947</name>
</gene>
<evidence type="ECO:0000313" key="3">
    <source>
        <dbReference type="Proteomes" id="UP001365542"/>
    </source>
</evidence>
<keyword evidence="3" id="KW-1185">Reference proteome</keyword>
<feature type="signal peptide" evidence="1">
    <location>
        <begin position="1"/>
        <end position="20"/>
    </location>
</feature>
<dbReference type="AlphaFoldDB" id="A0AAV9XDE9"/>
<dbReference type="Proteomes" id="UP001365542">
    <property type="component" value="Unassembled WGS sequence"/>
</dbReference>
<proteinExistence type="predicted"/>